<dbReference type="PANTHER" id="PTHR35004">
    <property type="entry name" value="TRANSPOSASE RV3428C-RELATED"/>
    <property type="match status" value="1"/>
</dbReference>
<dbReference type="Pfam" id="PF22483">
    <property type="entry name" value="Mu-transpos_C_2"/>
    <property type="match status" value="1"/>
</dbReference>
<name>A0A756IFA7_SALER</name>
<dbReference type="InterPro" id="IPR054353">
    <property type="entry name" value="IstA-like_C"/>
</dbReference>
<organism evidence="3">
    <name type="scientific">Salmonella enterica</name>
    <name type="common">Salmonella choleraesuis</name>
    <dbReference type="NCBI Taxonomy" id="28901"/>
    <lineage>
        <taxon>Bacteria</taxon>
        <taxon>Pseudomonadati</taxon>
        <taxon>Pseudomonadota</taxon>
        <taxon>Gammaproteobacteria</taxon>
        <taxon>Enterobacterales</taxon>
        <taxon>Enterobacteriaceae</taxon>
        <taxon>Salmonella</taxon>
    </lineage>
</organism>
<reference evidence="3" key="1">
    <citation type="journal article" date="2018" name="Genome Biol.">
        <title>SKESA: strategic k-mer extension for scrupulous assemblies.</title>
        <authorList>
            <person name="Souvorov A."/>
            <person name="Agarwala R."/>
            <person name="Lipman D.J."/>
        </authorList>
    </citation>
    <scope>NUCLEOTIDE SEQUENCE</scope>
    <source>
        <strain evidence="3">MA.CK_00/00002125</strain>
    </source>
</reference>
<sequence>VLIVERWLLARIRNETFYTLRALNNRLWELLTDLNNRPMKSYGNQSRAERFRMLDAPVLSPLPLVPYEYTEYKAVKVGPDYHVEYDHHWYSVPHELVGQRLSVKVGQTIIQCWHQGHCVAQHPRSQHKYKHTTNPLHMPVQHRGHGTWTPESLLDMGGKIGPFTGKVVESMLKRKAHPEQAYRAVLGLLALQKKYGRERLEKASQLAWHYNTPDRRFIDNLLRHHRENQELPPSRQHEQSGVPPIEHANLRGPDYYH</sequence>
<evidence type="ECO:0000256" key="1">
    <source>
        <dbReference type="SAM" id="MobiDB-lite"/>
    </source>
</evidence>
<proteinExistence type="predicted"/>
<feature type="non-terminal residue" evidence="3">
    <location>
        <position position="1"/>
    </location>
</feature>
<dbReference type="AlphaFoldDB" id="A0A756IFA7"/>
<gene>
    <name evidence="3" type="ORF">G8O67_005525</name>
</gene>
<dbReference type="EMBL" id="DAAWYJ010000084">
    <property type="protein sequence ID" value="HAG0018090.1"/>
    <property type="molecule type" value="Genomic_DNA"/>
</dbReference>
<evidence type="ECO:0000313" key="3">
    <source>
        <dbReference type="EMBL" id="HAG0018090.1"/>
    </source>
</evidence>
<feature type="region of interest" description="Disordered" evidence="1">
    <location>
        <begin position="230"/>
        <end position="257"/>
    </location>
</feature>
<protein>
    <submittedName>
        <fullName evidence="3">IS21 family transposase</fullName>
    </submittedName>
</protein>
<comment type="caution">
    <text evidence="3">The sequence shown here is derived from an EMBL/GenBank/DDBJ whole genome shotgun (WGS) entry which is preliminary data.</text>
</comment>
<accession>A0A756IFA7</accession>
<feature type="domain" description="Transposase for insertion sequence element IS21-like C-terminal" evidence="2">
    <location>
        <begin position="62"/>
        <end position="133"/>
    </location>
</feature>
<evidence type="ECO:0000259" key="2">
    <source>
        <dbReference type="Pfam" id="PF22483"/>
    </source>
</evidence>
<reference evidence="3" key="2">
    <citation type="submission" date="2020-02" db="EMBL/GenBank/DDBJ databases">
        <authorList>
            <consortium name="NCBI Pathogen Detection Project"/>
        </authorList>
    </citation>
    <scope>NUCLEOTIDE SEQUENCE</scope>
    <source>
        <strain evidence="3">MA.CK_00/00002125</strain>
    </source>
</reference>
<dbReference type="PANTHER" id="PTHR35004:SF8">
    <property type="entry name" value="TRANSPOSASE RV3428C-RELATED"/>
    <property type="match status" value="1"/>
</dbReference>